<sequence length="143" mass="15601">MKSREAADVYDNEPERIYEAACRLVHQGISVIPMGSGISKWAKEPHKQALIASGHTYQNDQDEARASWKPMQFKLPTQADLATWYLQARARGLGMVTGEISDHIVIDCGTTGWLQRLHGSAPPATGLHQPHPAAGGQGDDMKA</sequence>
<accession>A0A418VET3</accession>
<organism evidence="2 3">
    <name type="scientific">Deinococcus cavernae</name>
    <dbReference type="NCBI Taxonomy" id="2320857"/>
    <lineage>
        <taxon>Bacteria</taxon>
        <taxon>Thermotogati</taxon>
        <taxon>Deinococcota</taxon>
        <taxon>Deinococci</taxon>
        <taxon>Deinococcales</taxon>
        <taxon>Deinococcaceae</taxon>
        <taxon>Deinococcus</taxon>
    </lineage>
</organism>
<keyword evidence="3" id="KW-1185">Reference proteome</keyword>
<dbReference type="RefSeq" id="WP_119761180.1">
    <property type="nucleotide sequence ID" value="NZ_QYUJ01000009.1"/>
</dbReference>
<dbReference type="EMBL" id="QYUJ01000009">
    <property type="protein sequence ID" value="RJF74607.1"/>
    <property type="molecule type" value="Genomic_DNA"/>
</dbReference>
<evidence type="ECO:0000313" key="2">
    <source>
        <dbReference type="EMBL" id="RJF74607.1"/>
    </source>
</evidence>
<dbReference type="Proteomes" id="UP000286287">
    <property type="component" value="Unassembled WGS sequence"/>
</dbReference>
<proteinExistence type="predicted"/>
<gene>
    <name evidence="2" type="ORF">D3875_03435</name>
</gene>
<protein>
    <submittedName>
        <fullName evidence="2">Uncharacterized protein</fullName>
    </submittedName>
</protein>
<name>A0A418VET3_9DEIO</name>
<feature type="region of interest" description="Disordered" evidence="1">
    <location>
        <begin position="117"/>
        <end position="143"/>
    </location>
</feature>
<dbReference type="AlphaFoldDB" id="A0A418VET3"/>
<comment type="caution">
    <text evidence="2">The sequence shown here is derived from an EMBL/GenBank/DDBJ whole genome shotgun (WGS) entry which is preliminary data.</text>
</comment>
<dbReference type="OrthoDB" id="158067at2"/>
<evidence type="ECO:0000256" key="1">
    <source>
        <dbReference type="SAM" id="MobiDB-lite"/>
    </source>
</evidence>
<evidence type="ECO:0000313" key="3">
    <source>
        <dbReference type="Proteomes" id="UP000286287"/>
    </source>
</evidence>
<reference evidence="2 3" key="1">
    <citation type="submission" date="2018-09" db="EMBL/GenBank/DDBJ databases">
        <authorList>
            <person name="Zhu H."/>
        </authorList>
    </citation>
    <scope>NUCLEOTIDE SEQUENCE [LARGE SCALE GENOMIC DNA]</scope>
    <source>
        <strain evidence="2 3">K2S05-167</strain>
    </source>
</reference>